<protein>
    <submittedName>
        <fullName evidence="2">Uncharacterized protein</fullName>
    </submittedName>
</protein>
<comment type="caution">
    <text evidence="2">The sequence shown here is derived from an EMBL/GenBank/DDBJ whole genome shotgun (WGS) entry which is preliminary data.</text>
</comment>
<name>A0A8S1YK04_9CILI</name>
<gene>
    <name evidence="2" type="ORF">PPENT_87.1.T1870005</name>
</gene>
<keyword evidence="3" id="KW-1185">Reference proteome</keyword>
<feature type="transmembrane region" description="Helical" evidence="1">
    <location>
        <begin position="12"/>
        <end position="31"/>
    </location>
</feature>
<proteinExistence type="predicted"/>
<sequence length="48" mass="5628">MNGLQQKILQFNNLGIGNALLIIICSHYLTIKKNKYLFLRQTVVFKFE</sequence>
<organism evidence="2 3">
    <name type="scientific">Paramecium pentaurelia</name>
    <dbReference type="NCBI Taxonomy" id="43138"/>
    <lineage>
        <taxon>Eukaryota</taxon>
        <taxon>Sar</taxon>
        <taxon>Alveolata</taxon>
        <taxon>Ciliophora</taxon>
        <taxon>Intramacronucleata</taxon>
        <taxon>Oligohymenophorea</taxon>
        <taxon>Peniculida</taxon>
        <taxon>Parameciidae</taxon>
        <taxon>Paramecium</taxon>
    </lineage>
</organism>
<keyword evidence="1" id="KW-0812">Transmembrane</keyword>
<dbReference type="AlphaFoldDB" id="A0A8S1YK04"/>
<dbReference type="Proteomes" id="UP000689195">
    <property type="component" value="Unassembled WGS sequence"/>
</dbReference>
<evidence type="ECO:0000256" key="1">
    <source>
        <dbReference type="SAM" id="Phobius"/>
    </source>
</evidence>
<keyword evidence="1" id="KW-1133">Transmembrane helix</keyword>
<accession>A0A8S1YK04</accession>
<evidence type="ECO:0000313" key="2">
    <source>
        <dbReference type="EMBL" id="CAD8213808.1"/>
    </source>
</evidence>
<evidence type="ECO:0000313" key="3">
    <source>
        <dbReference type="Proteomes" id="UP000689195"/>
    </source>
</evidence>
<dbReference type="EMBL" id="CAJJDO010000187">
    <property type="protein sequence ID" value="CAD8213808.1"/>
    <property type="molecule type" value="Genomic_DNA"/>
</dbReference>
<reference evidence="2" key="1">
    <citation type="submission" date="2021-01" db="EMBL/GenBank/DDBJ databases">
        <authorList>
            <consortium name="Genoscope - CEA"/>
            <person name="William W."/>
        </authorList>
    </citation>
    <scope>NUCLEOTIDE SEQUENCE</scope>
</reference>
<keyword evidence="1" id="KW-0472">Membrane</keyword>